<feature type="domain" description="Plastocyanin-like" evidence="12">
    <location>
        <begin position="191"/>
        <end position="226"/>
    </location>
</feature>
<evidence type="ECO:0000256" key="7">
    <source>
        <dbReference type="ARBA" id="ARBA00042896"/>
    </source>
</evidence>
<comment type="subunit">
    <text evidence="2">Monomer.</text>
</comment>
<dbReference type="InterPro" id="IPR008972">
    <property type="entry name" value="Cupredoxin"/>
</dbReference>
<dbReference type="Pfam" id="PF07732">
    <property type="entry name" value="Cu-oxidase_3"/>
    <property type="match status" value="1"/>
</dbReference>
<dbReference type="PANTHER" id="PTHR48267">
    <property type="entry name" value="CUPREDOXIN SUPERFAMILY PROTEIN"/>
    <property type="match status" value="1"/>
</dbReference>
<dbReference type="Pfam" id="PF07731">
    <property type="entry name" value="Cu-oxidase_2"/>
    <property type="match status" value="1"/>
</dbReference>
<dbReference type="InterPro" id="IPR011707">
    <property type="entry name" value="Cu-oxidase-like_N"/>
</dbReference>
<evidence type="ECO:0000259" key="12">
    <source>
        <dbReference type="Pfam" id="PF07732"/>
    </source>
</evidence>
<dbReference type="InterPro" id="IPR011706">
    <property type="entry name" value="Cu-oxidase_C"/>
</dbReference>
<evidence type="ECO:0000256" key="3">
    <source>
        <dbReference type="ARBA" id="ARBA00022723"/>
    </source>
</evidence>
<keyword evidence="14" id="KW-1185">Reference proteome</keyword>
<proteinExistence type="inferred from homology"/>
<evidence type="ECO:0000313" key="14">
    <source>
        <dbReference type="Proteomes" id="UP000317893"/>
    </source>
</evidence>
<evidence type="ECO:0000256" key="6">
    <source>
        <dbReference type="ARBA" id="ARBA00041027"/>
    </source>
</evidence>
<organism evidence="13 14">
    <name type="scientific">Lapillicoccus jejuensis</name>
    <dbReference type="NCBI Taxonomy" id="402171"/>
    <lineage>
        <taxon>Bacteria</taxon>
        <taxon>Bacillati</taxon>
        <taxon>Actinomycetota</taxon>
        <taxon>Actinomycetes</taxon>
        <taxon>Micrococcales</taxon>
        <taxon>Intrasporangiaceae</taxon>
        <taxon>Lapillicoccus</taxon>
    </lineage>
</organism>
<evidence type="ECO:0000256" key="5">
    <source>
        <dbReference type="ARBA" id="ARBA00038978"/>
    </source>
</evidence>
<evidence type="ECO:0000256" key="8">
    <source>
        <dbReference type="ARBA" id="ARBA00043090"/>
    </source>
</evidence>
<dbReference type="RefSeq" id="WP_141849497.1">
    <property type="nucleotide sequence ID" value="NZ_BAAAPR010000015.1"/>
</dbReference>
<dbReference type="AlphaFoldDB" id="A0A542E4J1"/>
<accession>A0A542E4J1</accession>
<dbReference type="InterPro" id="IPR002355">
    <property type="entry name" value="Cu_oxidase_Cu_BS"/>
</dbReference>
<dbReference type="OrthoDB" id="345021at2"/>
<dbReference type="PROSITE" id="PS00080">
    <property type="entry name" value="MULTICOPPER_OXIDASE2"/>
    <property type="match status" value="1"/>
</dbReference>
<dbReference type="EC" id="1.16.3.4" evidence="5"/>
<dbReference type="Proteomes" id="UP000317893">
    <property type="component" value="Unassembled WGS sequence"/>
</dbReference>
<dbReference type="SUPFAM" id="SSF49503">
    <property type="entry name" value="Cupredoxins"/>
    <property type="match status" value="3"/>
</dbReference>
<comment type="catalytic activity">
    <reaction evidence="9">
        <text>4 Cu(+) + O2 + 4 H(+) = 4 Cu(2+) + 2 H2O</text>
        <dbReference type="Rhea" id="RHEA:30083"/>
        <dbReference type="ChEBI" id="CHEBI:15377"/>
        <dbReference type="ChEBI" id="CHEBI:15378"/>
        <dbReference type="ChEBI" id="CHEBI:15379"/>
        <dbReference type="ChEBI" id="CHEBI:29036"/>
        <dbReference type="ChEBI" id="CHEBI:49552"/>
        <dbReference type="EC" id="1.16.3.4"/>
    </reaction>
    <physiologicalReaction direction="left-to-right" evidence="9">
        <dbReference type="Rhea" id="RHEA:30084"/>
    </physiologicalReaction>
</comment>
<dbReference type="PROSITE" id="PS51318">
    <property type="entry name" value="TAT"/>
    <property type="match status" value="1"/>
</dbReference>
<keyword evidence="4" id="KW-0560">Oxidoreductase</keyword>
<dbReference type="Gene3D" id="2.60.40.420">
    <property type="entry name" value="Cupredoxins - blue copper proteins"/>
    <property type="match status" value="3"/>
</dbReference>
<evidence type="ECO:0000259" key="11">
    <source>
        <dbReference type="Pfam" id="PF07731"/>
    </source>
</evidence>
<gene>
    <name evidence="13" type="ORF">FB458_3361</name>
</gene>
<evidence type="ECO:0000256" key="10">
    <source>
        <dbReference type="SAM" id="MobiDB-lite"/>
    </source>
</evidence>
<dbReference type="EMBL" id="VFMN01000001">
    <property type="protein sequence ID" value="TQJ10241.1"/>
    <property type="molecule type" value="Genomic_DNA"/>
</dbReference>
<evidence type="ECO:0000256" key="1">
    <source>
        <dbReference type="ARBA" id="ARBA00010609"/>
    </source>
</evidence>
<dbReference type="InterPro" id="IPR045087">
    <property type="entry name" value="Cu-oxidase_fam"/>
</dbReference>
<evidence type="ECO:0000256" key="4">
    <source>
        <dbReference type="ARBA" id="ARBA00023002"/>
    </source>
</evidence>
<feature type="domain" description="Plastocyanin-like" evidence="11">
    <location>
        <begin position="644"/>
        <end position="739"/>
    </location>
</feature>
<sequence>MTLHLDDTAGLVAPPDLEPPSSGVARRTLLRLGAAGGLGLAVAGWQNAANPFLAQRGLLTADGAFAAASTIVGDALYLEMFPTSPLIVSPFRDPLPVPQALAPTSRLEYSAWAQPPGPGSGQQNSLGNEQHQLWPSQVGSVDPIVYKIEVKVGQHSFTTSQVLPINAFGKPTVSFDAAGATYAAGTRRTLPPSTIYGFNGTFPGPRINAEYGRPALVRFVNQLDQNPLGLDRQDFGAPDWSFLTHLHNAHTAPESDGNPHYSMTRGPKLSGYLPGMWVDNLYLNWPAGGDDREKQSFFWFHDHRMDHTGSNVYKGLVGIYPIYDPKNGMDMGDERQGLRLPGVRKNRPDGAFDVLYDVPLVFSDVRLDDGVTTHLDVHDTQGDFPQAHNPATHPEWWGKSFYKHMPNHGFVGDIFAVNGTAYPVMKVKRRKYRFRFLDASVSRIYEFKLMSSTRGPRSSASLGYQNTELEGQYRIPDGQQCMQFTQIASDGGLLPFPITRDSFELWPAKRREVIIDFTRYQDGTPTTKGDVVYLTNVMKMPDGRMWTNSSRSTPDPAYMVPVLKFVIGDAAVDNSVMPSPMTPLRELPPLPSNWQSLLDNRLVFEVQRGSGGGEVEWLVNGSPFTPNAVATSLVNPAGQVLPASQPKGSFNLWEIRNGGGGWVHPFHLHMEEHRTVMRDGKDVTAAGTSDHPDDVSREDLVALDPGESVIVYRGFRDFTGPYVAHCHNLAHEDHAMMFGWEIT</sequence>
<evidence type="ECO:0000256" key="2">
    <source>
        <dbReference type="ARBA" id="ARBA00011245"/>
    </source>
</evidence>
<comment type="similarity">
    <text evidence="1">Belongs to the multicopper oxidase family.</text>
</comment>
<dbReference type="PANTHER" id="PTHR48267:SF1">
    <property type="entry name" value="BILIRUBIN OXIDASE"/>
    <property type="match status" value="1"/>
</dbReference>
<keyword evidence="3" id="KW-0479">Metal-binding</keyword>
<evidence type="ECO:0000256" key="9">
    <source>
        <dbReference type="ARBA" id="ARBA00048092"/>
    </source>
</evidence>
<dbReference type="GO" id="GO:0005507">
    <property type="term" value="F:copper ion binding"/>
    <property type="evidence" value="ECO:0007669"/>
    <property type="project" value="InterPro"/>
</dbReference>
<reference evidence="13 14" key="1">
    <citation type="submission" date="2019-06" db="EMBL/GenBank/DDBJ databases">
        <title>Sequencing the genomes of 1000 actinobacteria strains.</title>
        <authorList>
            <person name="Klenk H.-P."/>
        </authorList>
    </citation>
    <scope>NUCLEOTIDE SEQUENCE [LARGE SCALE GENOMIC DNA]</scope>
    <source>
        <strain evidence="13 14">DSM 18607</strain>
    </source>
</reference>
<protein>
    <recommendedName>
        <fullName evidence="6">Multicopper oxidase CueO</fullName>
        <ecNumber evidence="5">1.16.3.4</ecNumber>
    </recommendedName>
    <alternativeName>
        <fullName evidence="7">Copper efflux oxidase</fullName>
    </alternativeName>
    <alternativeName>
        <fullName evidence="8">Cuprous oxidase</fullName>
    </alternativeName>
</protein>
<comment type="caution">
    <text evidence="13">The sequence shown here is derived from an EMBL/GenBank/DDBJ whole genome shotgun (WGS) entry which is preliminary data.</text>
</comment>
<name>A0A542E4J1_9MICO</name>
<feature type="region of interest" description="Disordered" evidence="10">
    <location>
        <begin position="1"/>
        <end position="21"/>
    </location>
</feature>
<evidence type="ECO:0000313" key="13">
    <source>
        <dbReference type="EMBL" id="TQJ10241.1"/>
    </source>
</evidence>
<dbReference type="GO" id="GO:0016491">
    <property type="term" value="F:oxidoreductase activity"/>
    <property type="evidence" value="ECO:0007669"/>
    <property type="project" value="UniProtKB-KW"/>
</dbReference>
<dbReference type="InterPro" id="IPR006311">
    <property type="entry name" value="TAT_signal"/>
</dbReference>